<dbReference type="Proteomes" id="UP000236161">
    <property type="component" value="Unassembled WGS sequence"/>
</dbReference>
<dbReference type="AlphaFoldDB" id="A0A2I0AT94"/>
<gene>
    <name evidence="1" type="ORF">AXF42_Ash000865</name>
</gene>
<reference evidence="1 2" key="1">
    <citation type="journal article" date="2017" name="Nature">
        <title>The Apostasia genome and the evolution of orchids.</title>
        <authorList>
            <person name="Zhang G.Q."/>
            <person name="Liu K.W."/>
            <person name="Li Z."/>
            <person name="Lohaus R."/>
            <person name="Hsiao Y.Y."/>
            <person name="Niu S.C."/>
            <person name="Wang J.Y."/>
            <person name="Lin Y.C."/>
            <person name="Xu Q."/>
            <person name="Chen L.J."/>
            <person name="Yoshida K."/>
            <person name="Fujiwara S."/>
            <person name="Wang Z.W."/>
            <person name="Zhang Y.Q."/>
            <person name="Mitsuda N."/>
            <person name="Wang M."/>
            <person name="Liu G.H."/>
            <person name="Pecoraro L."/>
            <person name="Huang H.X."/>
            <person name="Xiao X.J."/>
            <person name="Lin M."/>
            <person name="Wu X.Y."/>
            <person name="Wu W.L."/>
            <person name="Chen Y.Y."/>
            <person name="Chang S.B."/>
            <person name="Sakamoto S."/>
            <person name="Ohme-Takagi M."/>
            <person name="Yagi M."/>
            <person name="Zeng S.J."/>
            <person name="Shen C.Y."/>
            <person name="Yeh C.M."/>
            <person name="Luo Y.B."/>
            <person name="Tsai W.C."/>
            <person name="Van de Peer Y."/>
            <person name="Liu Z.J."/>
        </authorList>
    </citation>
    <scope>NUCLEOTIDE SEQUENCE [LARGE SCALE GENOMIC DNA]</scope>
    <source>
        <strain evidence="2">cv. Shenzhen</strain>
        <tissue evidence="1">Stem</tissue>
    </source>
</reference>
<dbReference type="EMBL" id="KZ451950">
    <property type="protein sequence ID" value="PKA58772.1"/>
    <property type="molecule type" value="Genomic_DNA"/>
</dbReference>
<evidence type="ECO:0000313" key="2">
    <source>
        <dbReference type="Proteomes" id="UP000236161"/>
    </source>
</evidence>
<evidence type="ECO:0000313" key="1">
    <source>
        <dbReference type="EMBL" id="PKA58772.1"/>
    </source>
</evidence>
<accession>A0A2I0AT94</accession>
<evidence type="ECO:0008006" key="3">
    <source>
        <dbReference type="Google" id="ProtNLM"/>
    </source>
</evidence>
<keyword evidence="2" id="KW-1185">Reference proteome</keyword>
<sequence>MIDRQRSEPTFPGYAQMIVYDLKGKPPLDIYGNIWCVAGAPPKDCFDCVNLAAKAVGQRACIVRADSVTLSYGSCVPGTVLWFSIDK</sequence>
<organism evidence="1 2">
    <name type="scientific">Apostasia shenzhenica</name>
    <dbReference type="NCBI Taxonomy" id="1088818"/>
    <lineage>
        <taxon>Eukaryota</taxon>
        <taxon>Viridiplantae</taxon>
        <taxon>Streptophyta</taxon>
        <taxon>Embryophyta</taxon>
        <taxon>Tracheophyta</taxon>
        <taxon>Spermatophyta</taxon>
        <taxon>Magnoliopsida</taxon>
        <taxon>Liliopsida</taxon>
        <taxon>Asparagales</taxon>
        <taxon>Orchidaceae</taxon>
        <taxon>Apostasioideae</taxon>
        <taxon>Apostasia</taxon>
    </lineage>
</organism>
<proteinExistence type="predicted"/>
<protein>
    <recommendedName>
        <fullName evidence="3">Gnk2-homologous domain-containing protein</fullName>
    </recommendedName>
</protein>
<name>A0A2I0AT94_9ASPA</name>